<reference evidence="1 2" key="1">
    <citation type="journal article" date="2015" name="Nature">
        <title>rRNA introns, odd ribosomes, and small enigmatic genomes across a large radiation of phyla.</title>
        <authorList>
            <person name="Brown C.T."/>
            <person name="Hug L.A."/>
            <person name="Thomas B.C."/>
            <person name="Sharon I."/>
            <person name="Castelle C.J."/>
            <person name="Singh A."/>
            <person name="Wilkins M.J."/>
            <person name="Williams K.H."/>
            <person name="Banfield J.F."/>
        </authorList>
    </citation>
    <scope>NUCLEOTIDE SEQUENCE [LARGE SCALE GENOMIC DNA]</scope>
</reference>
<name>A0A0G0Z987_9BACT</name>
<accession>A0A0G0Z987</accession>
<evidence type="ECO:0000313" key="2">
    <source>
        <dbReference type="Proteomes" id="UP000034951"/>
    </source>
</evidence>
<proteinExistence type="predicted"/>
<gene>
    <name evidence="1" type="ORF">UV10_C0029G0005</name>
</gene>
<dbReference type="EMBL" id="LCDE01000029">
    <property type="protein sequence ID" value="KKS45275.1"/>
    <property type="molecule type" value="Genomic_DNA"/>
</dbReference>
<protein>
    <submittedName>
        <fullName evidence="1">Uncharacterized protein</fullName>
    </submittedName>
</protein>
<sequence length="59" mass="7041">MPIRENPTIPCRGKCGRKFYSPDVGYKYGYCQDCYIKRLEKRIAELKLDIQTFFETDLE</sequence>
<evidence type="ECO:0000313" key="1">
    <source>
        <dbReference type="EMBL" id="KKS45275.1"/>
    </source>
</evidence>
<dbReference type="Proteomes" id="UP000034951">
    <property type="component" value="Unassembled WGS sequence"/>
</dbReference>
<dbReference type="AlphaFoldDB" id="A0A0G0Z987"/>
<organism evidence="1 2">
    <name type="scientific">Candidatus Azambacteria bacterium GW2011_GWA1_42_19</name>
    <dbReference type="NCBI Taxonomy" id="1618609"/>
    <lineage>
        <taxon>Bacteria</taxon>
        <taxon>Candidatus Azamiibacteriota</taxon>
    </lineage>
</organism>
<comment type="caution">
    <text evidence="1">The sequence shown here is derived from an EMBL/GenBank/DDBJ whole genome shotgun (WGS) entry which is preliminary data.</text>
</comment>